<dbReference type="AlphaFoldDB" id="A0A845M2N8"/>
<dbReference type="InterPro" id="IPR011644">
    <property type="entry name" value="Heme_NO-bd"/>
</dbReference>
<dbReference type="InterPro" id="IPR038158">
    <property type="entry name" value="H-NOX_domain_sf"/>
</dbReference>
<dbReference type="PANTHER" id="PTHR45655">
    <property type="entry name" value="GUANYLATE CYCLASE SOLUBLE SUBUNIT BETA-2"/>
    <property type="match status" value="1"/>
</dbReference>
<dbReference type="Gene3D" id="3.90.1520.10">
    <property type="entry name" value="H-NOX domain"/>
    <property type="match status" value="1"/>
</dbReference>
<dbReference type="InterPro" id="IPR024096">
    <property type="entry name" value="NO_sig/Golgi_transp_ligand-bd"/>
</dbReference>
<evidence type="ECO:0000313" key="2">
    <source>
        <dbReference type="EMBL" id="MZR11773.1"/>
    </source>
</evidence>
<dbReference type="GO" id="GO:0020037">
    <property type="term" value="F:heme binding"/>
    <property type="evidence" value="ECO:0007669"/>
    <property type="project" value="InterPro"/>
</dbReference>
<comment type="caution">
    <text evidence="2">The sequence shown here is derived from an EMBL/GenBank/DDBJ whole genome shotgun (WGS) entry which is preliminary data.</text>
</comment>
<proteinExistence type="predicted"/>
<dbReference type="EMBL" id="WTUX01000005">
    <property type="protein sequence ID" value="MZR11773.1"/>
    <property type="molecule type" value="Genomic_DNA"/>
</dbReference>
<dbReference type="Proteomes" id="UP000467322">
    <property type="component" value="Unassembled WGS sequence"/>
</dbReference>
<keyword evidence="3" id="KW-1185">Reference proteome</keyword>
<evidence type="ECO:0000259" key="1">
    <source>
        <dbReference type="Pfam" id="PF07700"/>
    </source>
</evidence>
<evidence type="ECO:0000313" key="3">
    <source>
        <dbReference type="Proteomes" id="UP000467322"/>
    </source>
</evidence>
<sequence length="190" mass="20695">MKAAYGPSLWRELTDRLDMAASSFEPMFHYDDGLVLRLVTLCAERLGKPREVLLEDFGTDLVAGFASGRVRRLLRYCGIDYADFLHALDDLPGRVALAVPDIGLPELELTECGPGRYRLACRSRFPGAAHVITGLLRALANEYGALAVLDCAGREGDAEVIDIHLLQEAFAEARGFDLSDTLLAVGGRDA</sequence>
<dbReference type="Pfam" id="PF07700">
    <property type="entry name" value="HNOB"/>
    <property type="match status" value="1"/>
</dbReference>
<dbReference type="PANTHER" id="PTHR45655:SF13">
    <property type="entry name" value="SOLUBLE GUANYLATE CYCLASE GCY-32-RELATED"/>
    <property type="match status" value="1"/>
</dbReference>
<gene>
    <name evidence="2" type="ORF">GQE99_01935</name>
</gene>
<organism evidence="2 3">
    <name type="scientific">Maritimibacter harenae</name>
    <dbReference type="NCBI Taxonomy" id="2606218"/>
    <lineage>
        <taxon>Bacteria</taxon>
        <taxon>Pseudomonadati</taxon>
        <taxon>Pseudomonadota</taxon>
        <taxon>Alphaproteobacteria</taxon>
        <taxon>Rhodobacterales</taxon>
        <taxon>Roseobacteraceae</taxon>
        <taxon>Maritimibacter</taxon>
    </lineage>
</organism>
<feature type="domain" description="Heme NO-binding" evidence="1">
    <location>
        <begin position="2"/>
        <end position="143"/>
    </location>
</feature>
<protein>
    <submittedName>
        <fullName evidence="2">Heme NO-binding protein</fullName>
    </submittedName>
</protein>
<name>A0A845M2N8_9RHOB</name>
<dbReference type="SUPFAM" id="SSF111126">
    <property type="entry name" value="Ligand-binding domain in the NO signalling and Golgi transport"/>
    <property type="match status" value="1"/>
</dbReference>
<accession>A0A845M2N8</accession>
<reference evidence="2 3" key="1">
    <citation type="submission" date="2019-12" db="EMBL/GenBank/DDBJ databases">
        <title>Maritimibacter sp. nov. sp. isolated from sea sand.</title>
        <authorList>
            <person name="Kim J."/>
            <person name="Jeong S.E."/>
            <person name="Jung H.S."/>
            <person name="Jeon C.O."/>
        </authorList>
    </citation>
    <scope>NUCLEOTIDE SEQUENCE [LARGE SCALE GENOMIC DNA]</scope>
    <source>
        <strain evidence="2 3">DP07</strain>
    </source>
</reference>